<proteinExistence type="predicted"/>
<name>A0A6A6SI45_9PLEO</name>
<evidence type="ECO:0000313" key="3">
    <source>
        <dbReference type="Proteomes" id="UP000799324"/>
    </source>
</evidence>
<sequence length="302" mass="35208">MEANSSDFDYLNDEAESSLLRARVMMRERRKLESQITALEATLADIRSKEEDHLERRFDAASRPLCEMMQERLPRELRDIVYGYLTTLGDVSVSSNHINYERYSLPPSKKVTLSPSIEGERNYRLPEPPYTNRYYRRYTQKRLGHKTLVELVENYYRINKFTLEFREQIVESFLTSSRFEPSVAPSKVVSQIYLKVHSDCVDKRSVNFKDIKAEVALQGLFSLRSGANLHFQIWTRFEDEGDQMTRLFGTIMTFREILPTLLKLKLAGYNVSVGVDYSRVLCNGSDLTMKALVDALRKQQKR</sequence>
<dbReference type="AlphaFoldDB" id="A0A6A6SI45"/>
<gene>
    <name evidence="2" type="ORF">K491DRAFT_784731</name>
</gene>
<evidence type="ECO:0000313" key="2">
    <source>
        <dbReference type="EMBL" id="KAF2647429.1"/>
    </source>
</evidence>
<dbReference type="EMBL" id="MU004621">
    <property type="protein sequence ID" value="KAF2647429.1"/>
    <property type="molecule type" value="Genomic_DNA"/>
</dbReference>
<dbReference type="OrthoDB" id="3684889at2759"/>
<keyword evidence="3" id="KW-1185">Reference proteome</keyword>
<protein>
    <submittedName>
        <fullName evidence="2">Uncharacterized protein</fullName>
    </submittedName>
</protein>
<accession>A0A6A6SI45</accession>
<evidence type="ECO:0000256" key="1">
    <source>
        <dbReference type="SAM" id="Coils"/>
    </source>
</evidence>
<feature type="coiled-coil region" evidence="1">
    <location>
        <begin position="22"/>
        <end position="49"/>
    </location>
</feature>
<keyword evidence="1" id="KW-0175">Coiled coil</keyword>
<organism evidence="2 3">
    <name type="scientific">Lophiostoma macrostomum CBS 122681</name>
    <dbReference type="NCBI Taxonomy" id="1314788"/>
    <lineage>
        <taxon>Eukaryota</taxon>
        <taxon>Fungi</taxon>
        <taxon>Dikarya</taxon>
        <taxon>Ascomycota</taxon>
        <taxon>Pezizomycotina</taxon>
        <taxon>Dothideomycetes</taxon>
        <taxon>Pleosporomycetidae</taxon>
        <taxon>Pleosporales</taxon>
        <taxon>Lophiostomataceae</taxon>
        <taxon>Lophiostoma</taxon>
    </lineage>
</organism>
<reference evidence="2" key="1">
    <citation type="journal article" date="2020" name="Stud. Mycol.">
        <title>101 Dothideomycetes genomes: a test case for predicting lifestyles and emergence of pathogens.</title>
        <authorList>
            <person name="Haridas S."/>
            <person name="Albert R."/>
            <person name="Binder M."/>
            <person name="Bloem J."/>
            <person name="Labutti K."/>
            <person name="Salamov A."/>
            <person name="Andreopoulos B."/>
            <person name="Baker S."/>
            <person name="Barry K."/>
            <person name="Bills G."/>
            <person name="Bluhm B."/>
            <person name="Cannon C."/>
            <person name="Castanera R."/>
            <person name="Culley D."/>
            <person name="Daum C."/>
            <person name="Ezra D."/>
            <person name="Gonzalez J."/>
            <person name="Henrissat B."/>
            <person name="Kuo A."/>
            <person name="Liang C."/>
            <person name="Lipzen A."/>
            <person name="Lutzoni F."/>
            <person name="Magnuson J."/>
            <person name="Mondo S."/>
            <person name="Nolan M."/>
            <person name="Ohm R."/>
            <person name="Pangilinan J."/>
            <person name="Park H.-J."/>
            <person name="Ramirez L."/>
            <person name="Alfaro M."/>
            <person name="Sun H."/>
            <person name="Tritt A."/>
            <person name="Yoshinaga Y."/>
            <person name="Zwiers L.-H."/>
            <person name="Turgeon B."/>
            <person name="Goodwin S."/>
            <person name="Spatafora J."/>
            <person name="Crous P."/>
            <person name="Grigoriev I."/>
        </authorList>
    </citation>
    <scope>NUCLEOTIDE SEQUENCE</scope>
    <source>
        <strain evidence="2">CBS 122681</strain>
    </source>
</reference>
<dbReference type="Proteomes" id="UP000799324">
    <property type="component" value="Unassembled WGS sequence"/>
</dbReference>